<evidence type="ECO:0000256" key="1">
    <source>
        <dbReference type="SAM" id="MobiDB-lite"/>
    </source>
</evidence>
<keyword evidence="3" id="KW-1185">Reference proteome</keyword>
<dbReference type="PANTHER" id="PTHR42085">
    <property type="entry name" value="F-BOX DOMAIN-CONTAINING PROTEIN"/>
    <property type="match status" value="1"/>
</dbReference>
<accession>A0A6A6IZB5</accession>
<dbReference type="RefSeq" id="XP_033689507.1">
    <property type="nucleotide sequence ID" value="XM_033827830.1"/>
</dbReference>
<feature type="compositionally biased region" description="Low complexity" evidence="1">
    <location>
        <begin position="1"/>
        <end position="16"/>
    </location>
</feature>
<dbReference type="AlphaFoldDB" id="A0A6A6IZB5"/>
<evidence type="ECO:0000313" key="3">
    <source>
        <dbReference type="Proteomes" id="UP000800094"/>
    </source>
</evidence>
<dbReference type="OrthoDB" id="288942at2759"/>
<dbReference type="EMBL" id="ML987190">
    <property type="protein sequence ID" value="KAF2254503.1"/>
    <property type="molecule type" value="Genomic_DNA"/>
</dbReference>
<name>A0A6A6IZB5_9PLEO</name>
<proteinExistence type="predicted"/>
<dbReference type="Proteomes" id="UP000800094">
    <property type="component" value="Unassembled WGS sequence"/>
</dbReference>
<dbReference type="GeneID" id="54581160"/>
<dbReference type="PANTHER" id="PTHR42085:SF1">
    <property type="entry name" value="F-BOX DOMAIN-CONTAINING PROTEIN"/>
    <property type="match status" value="1"/>
</dbReference>
<evidence type="ECO:0000313" key="2">
    <source>
        <dbReference type="EMBL" id="KAF2254503.1"/>
    </source>
</evidence>
<sequence length="308" mass="35916">MDTSSPSASPSGNSPPATCAPTRELRNIDLTTMHDQSQSPLFSKIPPEIRNEIFDLALQEYIDPNKLYGRETYFSRPGFEGRKRVDTALLRTCKRVYEETRAVPLGNLELCFYLGNKGREPQEYIEVGPPSQEISVHPFFKEMWPEQCKRIDRIHVFAQMYALHLGLNNLFQNKRQFIAPSTITITIRYTDWWWWEYAYPIYPIRSDRFIHISAITLPNCVNTIVVEFETSEKKEKQLEKVVGEILQRRVYWTWMRKDGSKLAIKDADEEVRTWKWNGPTRFGDGGRYPHHGDGEVMGYVVKVVTWTA</sequence>
<gene>
    <name evidence="2" type="ORF">BU26DRAFT_514403</name>
</gene>
<organism evidence="2 3">
    <name type="scientific">Trematosphaeria pertusa</name>
    <dbReference type="NCBI Taxonomy" id="390896"/>
    <lineage>
        <taxon>Eukaryota</taxon>
        <taxon>Fungi</taxon>
        <taxon>Dikarya</taxon>
        <taxon>Ascomycota</taxon>
        <taxon>Pezizomycotina</taxon>
        <taxon>Dothideomycetes</taxon>
        <taxon>Pleosporomycetidae</taxon>
        <taxon>Pleosporales</taxon>
        <taxon>Massarineae</taxon>
        <taxon>Trematosphaeriaceae</taxon>
        <taxon>Trematosphaeria</taxon>
    </lineage>
</organism>
<dbReference type="InterPro" id="IPR038883">
    <property type="entry name" value="AN11006-like"/>
</dbReference>
<protein>
    <submittedName>
        <fullName evidence="2">Uncharacterized protein</fullName>
    </submittedName>
</protein>
<reference evidence="2" key="1">
    <citation type="journal article" date="2020" name="Stud. Mycol.">
        <title>101 Dothideomycetes genomes: a test case for predicting lifestyles and emergence of pathogens.</title>
        <authorList>
            <person name="Haridas S."/>
            <person name="Albert R."/>
            <person name="Binder M."/>
            <person name="Bloem J."/>
            <person name="Labutti K."/>
            <person name="Salamov A."/>
            <person name="Andreopoulos B."/>
            <person name="Baker S."/>
            <person name="Barry K."/>
            <person name="Bills G."/>
            <person name="Bluhm B."/>
            <person name="Cannon C."/>
            <person name="Castanera R."/>
            <person name="Culley D."/>
            <person name="Daum C."/>
            <person name="Ezra D."/>
            <person name="Gonzalez J."/>
            <person name="Henrissat B."/>
            <person name="Kuo A."/>
            <person name="Liang C."/>
            <person name="Lipzen A."/>
            <person name="Lutzoni F."/>
            <person name="Magnuson J."/>
            <person name="Mondo S."/>
            <person name="Nolan M."/>
            <person name="Ohm R."/>
            <person name="Pangilinan J."/>
            <person name="Park H.-J."/>
            <person name="Ramirez L."/>
            <person name="Alfaro M."/>
            <person name="Sun H."/>
            <person name="Tritt A."/>
            <person name="Yoshinaga Y."/>
            <person name="Zwiers L.-H."/>
            <person name="Turgeon B."/>
            <person name="Goodwin S."/>
            <person name="Spatafora J."/>
            <person name="Crous P."/>
            <person name="Grigoriev I."/>
        </authorList>
    </citation>
    <scope>NUCLEOTIDE SEQUENCE</scope>
    <source>
        <strain evidence="2">CBS 122368</strain>
    </source>
</reference>
<feature type="region of interest" description="Disordered" evidence="1">
    <location>
        <begin position="1"/>
        <end position="20"/>
    </location>
</feature>